<accession>A0A5B7FV73</accession>
<feature type="compositionally biased region" description="Basic and acidic residues" evidence="1">
    <location>
        <begin position="1"/>
        <end position="11"/>
    </location>
</feature>
<protein>
    <submittedName>
        <fullName evidence="2">Uncharacterized protein</fullName>
    </submittedName>
</protein>
<dbReference type="Proteomes" id="UP000324222">
    <property type="component" value="Unassembled WGS sequence"/>
</dbReference>
<comment type="caution">
    <text evidence="2">The sequence shown here is derived from an EMBL/GenBank/DDBJ whole genome shotgun (WGS) entry which is preliminary data.</text>
</comment>
<reference evidence="2 3" key="1">
    <citation type="submission" date="2019-05" db="EMBL/GenBank/DDBJ databases">
        <title>Another draft genome of Portunus trituberculatus and its Hox gene families provides insights of decapod evolution.</title>
        <authorList>
            <person name="Jeong J.-H."/>
            <person name="Song I."/>
            <person name="Kim S."/>
            <person name="Choi T."/>
            <person name="Kim D."/>
            <person name="Ryu S."/>
            <person name="Kim W."/>
        </authorList>
    </citation>
    <scope>NUCLEOTIDE SEQUENCE [LARGE SCALE GENOMIC DNA]</scope>
    <source>
        <tissue evidence="2">Muscle</tissue>
    </source>
</reference>
<dbReference type="EMBL" id="VSRR010010143">
    <property type="protein sequence ID" value="MPC51391.1"/>
    <property type="molecule type" value="Genomic_DNA"/>
</dbReference>
<evidence type="ECO:0000313" key="3">
    <source>
        <dbReference type="Proteomes" id="UP000324222"/>
    </source>
</evidence>
<evidence type="ECO:0000256" key="1">
    <source>
        <dbReference type="SAM" id="MobiDB-lite"/>
    </source>
</evidence>
<proteinExistence type="predicted"/>
<evidence type="ECO:0000313" key="2">
    <source>
        <dbReference type="EMBL" id="MPC51391.1"/>
    </source>
</evidence>
<dbReference type="AlphaFoldDB" id="A0A5B7FV73"/>
<feature type="region of interest" description="Disordered" evidence="1">
    <location>
        <begin position="1"/>
        <end position="62"/>
    </location>
</feature>
<gene>
    <name evidence="2" type="ORF">E2C01_045235</name>
</gene>
<sequence length="62" mass="6830">MRLRQSKDTLRRPTTHGGVCKAGSERNPSTFSGSGGLEDRQENTLVLKLSPEHLEHSGQLEV</sequence>
<name>A0A5B7FV73_PORTR</name>
<organism evidence="2 3">
    <name type="scientific">Portunus trituberculatus</name>
    <name type="common">Swimming crab</name>
    <name type="synonym">Neptunus trituberculatus</name>
    <dbReference type="NCBI Taxonomy" id="210409"/>
    <lineage>
        <taxon>Eukaryota</taxon>
        <taxon>Metazoa</taxon>
        <taxon>Ecdysozoa</taxon>
        <taxon>Arthropoda</taxon>
        <taxon>Crustacea</taxon>
        <taxon>Multicrustacea</taxon>
        <taxon>Malacostraca</taxon>
        <taxon>Eumalacostraca</taxon>
        <taxon>Eucarida</taxon>
        <taxon>Decapoda</taxon>
        <taxon>Pleocyemata</taxon>
        <taxon>Brachyura</taxon>
        <taxon>Eubrachyura</taxon>
        <taxon>Portunoidea</taxon>
        <taxon>Portunidae</taxon>
        <taxon>Portuninae</taxon>
        <taxon>Portunus</taxon>
    </lineage>
</organism>
<keyword evidence="3" id="KW-1185">Reference proteome</keyword>
<feature type="compositionally biased region" description="Basic and acidic residues" evidence="1">
    <location>
        <begin position="50"/>
        <end position="62"/>
    </location>
</feature>